<dbReference type="AlphaFoldDB" id="A0A5A8C862"/>
<evidence type="ECO:0000313" key="5">
    <source>
        <dbReference type="Proteomes" id="UP000324907"/>
    </source>
</evidence>
<evidence type="ECO:0000313" key="2">
    <source>
        <dbReference type="EMBL" id="KAA0168095.1"/>
    </source>
</evidence>
<dbReference type="EMBL" id="VLTM01000003">
    <property type="protein sequence ID" value="KAA0168095.1"/>
    <property type="molecule type" value="Genomic_DNA"/>
</dbReference>
<evidence type="ECO:0000313" key="1">
    <source>
        <dbReference type="EMBL" id="KAA0148051.1"/>
    </source>
</evidence>
<gene>
    <name evidence="3" type="ORF">FNF28_02180</name>
    <name evidence="1" type="ORF">FNF29_06994</name>
    <name evidence="2" type="ORF">FNF31_00594</name>
</gene>
<sequence length="215" mass="22993">MASSAMETTAVSTYTTSKGIKSLQEGLLASIKTLQAQAELDSKQAAALGRALEALKSAAGVDSLSDPGLSGLMKHAEASDGAALPEDVDVAAALLAEAEAKRQSESEARKAALDAHERELEADLLKELEALKAEKAASLAATKTLKARNRDLDMVFERVAEEQAMESDIVRERLTEIAQTNEWLETLGRLMAVLGPYNKELEHELKALETMMAVA</sequence>
<dbReference type="Proteomes" id="UP000324907">
    <property type="component" value="Unassembled WGS sequence"/>
</dbReference>
<evidence type="ECO:0000313" key="3">
    <source>
        <dbReference type="EMBL" id="KAA0169400.1"/>
    </source>
</evidence>
<dbReference type="Proteomes" id="UP000323011">
    <property type="component" value="Unassembled WGS sequence"/>
</dbReference>
<comment type="caution">
    <text evidence="1">The sequence shown here is derived from an EMBL/GenBank/DDBJ whole genome shotgun (WGS) entry which is preliminary data.</text>
</comment>
<dbReference type="EMBL" id="VLTL01000023">
    <property type="protein sequence ID" value="KAA0169400.1"/>
    <property type="molecule type" value="Genomic_DNA"/>
</dbReference>
<name>A0A5A8C862_CAFRO</name>
<evidence type="ECO:0000313" key="4">
    <source>
        <dbReference type="Proteomes" id="UP000323011"/>
    </source>
</evidence>
<protein>
    <submittedName>
        <fullName evidence="1">Uncharacterized protein</fullName>
    </submittedName>
</protein>
<dbReference type="EMBL" id="VLTN01000058">
    <property type="protein sequence ID" value="KAA0148051.1"/>
    <property type="molecule type" value="Genomic_DNA"/>
</dbReference>
<organism evidence="1 4">
    <name type="scientific">Cafeteria roenbergensis</name>
    <name type="common">Marine flagellate</name>
    <dbReference type="NCBI Taxonomy" id="33653"/>
    <lineage>
        <taxon>Eukaryota</taxon>
        <taxon>Sar</taxon>
        <taxon>Stramenopiles</taxon>
        <taxon>Bigyra</taxon>
        <taxon>Opalozoa</taxon>
        <taxon>Bicosoecida</taxon>
        <taxon>Cafeteriaceae</taxon>
        <taxon>Cafeteria</taxon>
    </lineage>
</organism>
<dbReference type="Proteomes" id="UP000325113">
    <property type="component" value="Unassembled WGS sequence"/>
</dbReference>
<accession>A0A5A8C862</accession>
<proteinExistence type="predicted"/>
<keyword evidence="4" id="KW-1185">Reference proteome</keyword>
<evidence type="ECO:0000313" key="6">
    <source>
        <dbReference type="Proteomes" id="UP000325113"/>
    </source>
</evidence>
<reference evidence="4 5" key="1">
    <citation type="submission" date="2019-07" db="EMBL/GenBank/DDBJ databases">
        <title>Genomes of Cafeteria roenbergensis.</title>
        <authorList>
            <person name="Fischer M.G."/>
            <person name="Hackl T."/>
            <person name="Roman M."/>
        </authorList>
    </citation>
    <scope>NUCLEOTIDE SEQUENCE [LARGE SCALE GENOMIC DNA]</scope>
    <source>
        <strain evidence="1 4">BVI</strain>
        <strain evidence="2 6">Cflag</strain>
        <strain evidence="3 5">RCC970-E3</strain>
    </source>
</reference>